<dbReference type="Gene3D" id="3.90.1720.10">
    <property type="entry name" value="endopeptidase domain like (from Nostoc punctiforme)"/>
    <property type="match status" value="1"/>
</dbReference>
<gene>
    <name evidence="2" type="ORF">DCF25_05125</name>
</gene>
<reference evidence="2 3" key="2">
    <citation type="submission" date="2018-06" db="EMBL/GenBank/DDBJ databases">
        <title>Metagenomic assembly of (sub)arctic Cyanobacteria and their associated microbiome from non-axenic cultures.</title>
        <authorList>
            <person name="Baurain D."/>
        </authorList>
    </citation>
    <scope>NUCLEOTIDE SEQUENCE [LARGE SCALE GENOMIC DNA]</scope>
    <source>
        <strain evidence="2">ULC129bin1</strain>
    </source>
</reference>
<dbReference type="Pfam" id="PF04970">
    <property type="entry name" value="LRAT"/>
    <property type="match status" value="1"/>
</dbReference>
<dbReference type="AlphaFoldDB" id="A0A2W4UMF3"/>
<dbReference type="InterPro" id="IPR007053">
    <property type="entry name" value="LRAT_dom"/>
</dbReference>
<proteinExistence type="predicted"/>
<evidence type="ECO:0000313" key="2">
    <source>
        <dbReference type="EMBL" id="PZO21324.1"/>
    </source>
</evidence>
<dbReference type="EMBL" id="QBMC01000020">
    <property type="protein sequence ID" value="PZO21324.1"/>
    <property type="molecule type" value="Genomic_DNA"/>
</dbReference>
<reference evidence="3" key="1">
    <citation type="submission" date="2018-04" db="EMBL/GenBank/DDBJ databases">
        <authorList>
            <person name="Cornet L."/>
        </authorList>
    </citation>
    <scope>NUCLEOTIDE SEQUENCE [LARGE SCALE GENOMIC DNA]</scope>
</reference>
<dbReference type="PROSITE" id="PS51934">
    <property type="entry name" value="LRAT"/>
    <property type="match status" value="1"/>
</dbReference>
<protein>
    <recommendedName>
        <fullName evidence="1">LRAT domain-containing protein</fullName>
    </recommendedName>
</protein>
<evidence type="ECO:0000313" key="3">
    <source>
        <dbReference type="Proteomes" id="UP000249354"/>
    </source>
</evidence>
<dbReference type="PANTHER" id="PTHR46137:SF3">
    <property type="entry name" value="OS05G0310600 PROTEIN"/>
    <property type="match status" value="1"/>
</dbReference>
<feature type="domain" description="LRAT" evidence="1">
    <location>
        <begin position="10"/>
        <end position="105"/>
    </location>
</feature>
<dbReference type="Proteomes" id="UP000249354">
    <property type="component" value="Unassembled WGS sequence"/>
</dbReference>
<organism evidence="2 3">
    <name type="scientific">Leptolyngbya foveolarum</name>
    <dbReference type="NCBI Taxonomy" id="47253"/>
    <lineage>
        <taxon>Bacteria</taxon>
        <taxon>Bacillati</taxon>
        <taxon>Cyanobacteriota</taxon>
        <taxon>Cyanophyceae</taxon>
        <taxon>Leptolyngbyales</taxon>
        <taxon>Leptolyngbyaceae</taxon>
        <taxon>Leptolyngbya group</taxon>
        <taxon>Leptolyngbya</taxon>
    </lineage>
</organism>
<dbReference type="PANTHER" id="PTHR46137">
    <property type="entry name" value="OS05G0310600 PROTEIN"/>
    <property type="match status" value="1"/>
</dbReference>
<accession>A0A2W4UMF3</accession>
<sequence length="228" mass="25769">MARGDQIYAIREIMGIPYEHHGIDCGDSTVIHYSKSGEAAIARTSRDSFARGGRVYTKSQPTAFIADIVIDRAESRLGERQYDLFFNNCEHFANWCKTGDSDCEQLDNFGLRLDQIRQPQVSDLANRAAQNESPAKTMRLFQEALSNIAIATQTLLPQYNQATEDAFTWHRVAQKALAKDREDLARAALHRQVTAQKEAKKIKDYLTQLSDLQLSLEQNQTLVASRMT</sequence>
<comment type="caution">
    <text evidence="2">The sequence shown here is derived from an EMBL/GenBank/DDBJ whole genome shotgun (WGS) entry which is preliminary data.</text>
</comment>
<evidence type="ECO:0000259" key="1">
    <source>
        <dbReference type="PROSITE" id="PS51934"/>
    </source>
</evidence>
<name>A0A2W4UMF3_9CYAN</name>